<proteinExistence type="predicted"/>
<dbReference type="EMBL" id="JAZDWU010000002">
    <property type="protein sequence ID" value="KAL0010120.1"/>
    <property type="molecule type" value="Genomic_DNA"/>
</dbReference>
<sequence length="110" mass="12713">MFGGVRSSELETCLSLFDDHEVPEVTSPSSPYKAWNIPCAFLGKDEKRIRDMFQFPNSVKIRIPSDEDRVCHSYIDKVCFYEADFTNGLRLPIHPFIRELFAYLHLAPAQ</sequence>
<name>A0AAW2DLU8_9ROSI</name>
<reference evidence="1 2" key="1">
    <citation type="submission" date="2024-01" db="EMBL/GenBank/DDBJ databases">
        <title>A telomere-to-telomere, gap-free genome of sweet tea (Lithocarpus litseifolius).</title>
        <authorList>
            <person name="Zhou J."/>
        </authorList>
    </citation>
    <scope>NUCLEOTIDE SEQUENCE [LARGE SCALE GENOMIC DNA]</scope>
    <source>
        <strain evidence="1">Zhou-2022a</strain>
        <tissue evidence="1">Leaf</tissue>
    </source>
</reference>
<keyword evidence="2" id="KW-1185">Reference proteome</keyword>
<dbReference type="Proteomes" id="UP001459277">
    <property type="component" value="Unassembled WGS sequence"/>
</dbReference>
<evidence type="ECO:0000313" key="1">
    <source>
        <dbReference type="EMBL" id="KAL0010120.1"/>
    </source>
</evidence>
<protein>
    <submittedName>
        <fullName evidence="1">Uncharacterized protein</fullName>
    </submittedName>
</protein>
<dbReference type="AlphaFoldDB" id="A0AAW2DLU8"/>
<comment type="caution">
    <text evidence="1">The sequence shown here is derived from an EMBL/GenBank/DDBJ whole genome shotgun (WGS) entry which is preliminary data.</text>
</comment>
<evidence type="ECO:0000313" key="2">
    <source>
        <dbReference type="Proteomes" id="UP001459277"/>
    </source>
</evidence>
<organism evidence="1 2">
    <name type="scientific">Lithocarpus litseifolius</name>
    <dbReference type="NCBI Taxonomy" id="425828"/>
    <lineage>
        <taxon>Eukaryota</taxon>
        <taxon>Viridiplantae</taxon>
        <taxon>Streptophyta</taxon>
        <taxon>Embryophyta</taxon>
        <taxon>Tracheophyta</taxon>
        <taxon>Spermatophyta</taxon>
        <taxon>Magnoliopsida</taxon>
        <taxon>eudicotyledons</taxon>
        <taxon>Gunneridae</taxon>
        <taxon>Pentapetalae</taxon>
        <taxon>rosids</taxon>
        <taxon>fabids</taxon>
        <taxon>Fagales</taxon>
        <taxon>Fagaceae</taxon>
        <taxon>Lithocarpus</taxon>
    </lineage>
</organism>
<accession>A0AAW2DLU8</accession>
<gene>
    <name evidence="1" type="ORF">SO802_005228</name>
</gene>